<dbReference type="EMBL" id="UINC01023192">
    <property type="protein sequence ID" value="SVA94363.1"/>
    <property type="molecule type" value="Genomic_DNA"/>
</dbReference>
<gene>
    <name evidence="1" type="ORF">METZ01_LOCUS147217</name>
</gene>
<feature type="non-terminal residue" evidence="1">
    <location>
        <position position="1"/>
    </location>
</feature>
<proteinExistence type="predicted"/>
<name>A0A382A088_9ZZZZ</name>
<evidence type="ECO:0000313" key="1">
    <source>
        <dbReference type="EMBL" id="SVA94363.1"/>
    </source>
</evidence>
<feature type="non-terminal residue" evidence="1">
    <location>
        <position position="23"/>
    </location>
</feature>
<organism evidence="1">
    <name type="scientific">marine metagenome</name>
    <dbReference type="NCBI Taxonomy" id="408172"/>
    <lineage>
        <taxon>unclassified sequences</taxon>
        <taxon>metagenomes</taxon>
        <taxon>ecological metagenomes</taxon>
    </lineage>
</organism>
<reference evidence="1" key="1">
    <citation type="submission" date="2018-05" db="EMBL/GenBank/DDBJ databases">
        <authorList>
            <person name="Lanie J.A."/>
            <person name="Ng W.-L."/>
            <person name="Kazmierczak K.M."/>
            <person name="Andrzejewski T.M."/>
            <person name="Davidsen T.M."/>
            <person name="Wayne K.J."/>
            <person name="Tettelin H."/>
            <person name="Glass J.I."/>
            <person name="Rusch D."/>
            <person name="Podicherti R."/>
            <person name="Tsui H.-C.T."/>
            <person name="Winkler M.E."/>
        </authorList>
    </citation>
    <scope>NUCLEOTIDE SEQUENCE</scope>
</reference>
<accession>A0A382A088</accession>
<protein>
    <submittedName>
        <fullName evidence="1">Uncharacterized protein</fullName>
    </submittedName>
</protein>
<sequence length="23" mass="2745">GSQCRNLHSLRQPHCRHGFRNQL</sequence>
<dbReference type="AlphaFoldDB" id="A0A382A088"/>